<dbReference type="RefSeq" id="WP_123933643.1">
    <property type="nucleotide sequence ID" value="NZ_CP033897.1"/>
</dbReference>
<evidence type="ECO:0000256" key="1">
    <source>
        <dbReference type="SAM" id="Phobius"/>
    </source>
</evidence>
<proteinExistence type="predicted"/>
<dbReference type="OrthoDB" id="4415029at2"/>
<evidence type="ECO:0000313" key="2">
    <source>
        <dbReference type="EMBL" id="AZA11197.1"/>
    </source>
</evidence>
<protein>
    <submittedName>
        <fullName evidence="2">Uncharacterized protein</fullName>
    </submittedName>
</protein>
<accession>A0A3G6IZS4</accession>
<gene>
    <name evidence="2" type="ORF">CGERO_04400</name>
</gene>
<sequence>MLRRTTLGIAGLTVFFVTLSVFSIWLVVHDPLMDALRDGAKGQDFPQVVQLSAAEAYGDHWTSVAVICPAEDRELVEDRLGLSLDTPEYGPAEDENIAVMLDDDGGFESVTYKRSEVDWCSGYQEAHLNPVGHLEFSRASEDAPWVLVKSY</sequence>
<keyword evidence="1" id="KW-1133">Transmembrane helix</keyword>
<name>A0A3G6IZS4_9CORY</name>
<keyword evidence="1" id="KW-0812">Transmembrane</keyword>
<dbReference type="Proteomes" id="UP000271587">
    <property type="component" value="Chromosome"/>
</dbReference>
<evidence type="ECO:0000313" key="3">
    <source>
        <dbReference type="Proteomes" id="UP000271587"/>
    </source>
</evidence>
<dbReference type="KEGG" id="cgk:CGERO_04400"/>
<dbReference type="EMBL" id="CP033897">
    <property type="protein sequence ID" value="AZA11197.1"/>
    <property type="molecule type" value="Genomic_DNA"/>
</dbReference>
<reference evidence="2 3" key="1">
    <citation type="submission" date="2018-11" db="EMBL/GenBank/DDBJ databases">
        <authorList>
            <person name="Kleinhagauer T."/>
            <person name="Glaeser S.P."/>
            <person name="Spergser J."/>
            <person name="Ruckert C."/>
            <person name="Kaempfer P."/>
            <person name="Busse H.-J."/>
        </authorList>
    </citation>
    <scope>NUCLEOTIDE SEQUENCE [LARGE SCALE GENOMIC DNA]</scope>
    <source>
        <strain evidence="2 3">W8</strain>
    </source>
</reference>
<dbReference type="AlphaFoldDB" id="A0A3G6IZS4"/>
<feature type="transmembrane region" description="Helical" evidence="1">
    <location>
        <begin position="7"/>
        <end position="28"/>
    </location>
</feature>
<keyword evidence="3" id="KW-1185">Reference proteome</keyword>
<organism evidence="2 3">
    <name type="scientific">Corynebacterium gerontici</name>
    <dbReference type="NCBI Taxonomy" id="2079234"/>
    <lineage>
        <taxon>Bacteria</taxon>
        <taxon>Bacillati</taxon>
        <taxon>Actinomycetota</taxon>
        <taxon>Actinomycetes</taxon>
        <taxon>Mycobacteriales</taxon>
        <taxon>Corynebacteriaceae</taxon>
        <taxon>Corynebacterium</taxon>
    </lineage>
</organism>
<keyword evidence="1" id="KW-0472">Membrane</keyword>